<gene>
    <name evidence="1" type="ORF">SAMN04488695_10229</name>
</gene>
<dbReference type="EMBL" id="FOVK01000002">
    <property type="protein sequence ID" value="SFN50687.1"/>
    <property type="molecule type" value="Genomic_DNA"/>
</dbReference>
<evidence type="ECO:0000313" key="1">
    <source>
        <dbReference type="EMBL" id="SFN50687.1"/>
    </source>
</evidence>
<keyword evidence="2" id="KW-1185">Reference proteome</keyword>
<organism evidence="1 2">
    <name type="scientific">Proteiniclasticum ruminis</name>
    <dbReference type="NCBI Taxonomy" id="398199"/>
    <lineage>
        <taxon>Bacteria</taxon>
        <taxon>Bacillati</taxon>
        <taxon>Bacillota</taxon>
        <taxon>Clostridia</taxon>
        <taxon>Eubacteriales</taxon>
        <taxon>Clostridiaceae</taxon>
        <taxon>Proteiniclasticum</taxon>
    </lineage>
</organism>
<protein>
    <submittedName>
        <fullName evidence="1">Uncharacterized protein</fullName>
    </submittedName>
</protein>
<name>A0A1I4ZKK2_9CLOT</name>
<sequence length="67" mass="8149">MRKDQCLFCYSRKCNHRVISSDDKGKSYDEISCWRHREDLYRHANENYKPMKTYMETTGSYCRGDKI</sequence>
<dbReference type="Proteomes" id="UP000181899">
    <property type="component" value="Unassembled WGS sequence"/>
</dbReference>
<reference evidence="1 2" key="1">
    <citation type="submission" date="2016-10" db="EMBL/GenBank/DDBJ databases">
        <authorList>
            <person name="de Groot N.N."/>
        </authorList>
    </citation>
    <scope>NUCLEOTIDE SEQUENCE [LARGE SCALE GENOMIC DNA]</scope>
    <source>
        <strain evidence="1 2">ML2</strain>
    </source>
</reference>
<proteinExistence type="predicted"/>
<accession>A0A1I4ZKK2</accession>
<evidence type="ECO:0000313" key="2">
    <source>
        <dbReference type="Proteomes" id="UP000181899"/>
    </source>
</evidence>
<dbReference type="AlphaFoldDB" id="A0A1I4ZKK2"/>